<keyword evidence="2" id="KW-0067">ATP-binding</keyword>
<dbReference type="PROSITE" id="PS00211">
    <property type="entry name" value="ABC_TRANSPORTER_1"/>
    <property type="match status" value="1"/>
</dbReference>
<dbReference type="PANTHER" id="PTHR42855">
    <property type="entry name" value="ABC TRANSPORTER ATP-BINDING SUBUNIT"/>
    <property type="match status" value="1"/>
</dbReference>
<gene>
    <name evidence="5" type="primary">abc-f</name>
    <name evidence="5" type="ORF">GOQ27_07320</name>
</gene>
<dbReference type="Proteomes" id="UP000724672">
    <property type="component" value="Unassembled WGS sequence"/>
</dbReference>
<reference evidence="5" key="1">
    <citation type="submission" date="2019-12" db="EMBL/GenBank/DDBJ databases">
        <title>Clostridiaceae gen. nov. sp. nov., isolated from sediment in Xinjiang, China.</title>
        <authorList>
            <person name="Zhang R."/>
        </authorList>
    </citation>
    <scope>NUCLEOTIDE SEQUENCE</scope>
    <source>
        <strain evidence="5">D2Q-11</strain>
    </source>
</reference>
<dbReference type="NCBIfam" id="NF000355">
    <property type="entry name" value="ribo_prot_ABC_F"/>
    <property type="match status" value="1"/>
</dbReference>
<dbReference type="RefSeq" id="WP_203366193.1">
    <property type="nucleotide sequence ID" value="NZ_WSFT01000029.1"/>
</dbReference>
<dbReference type="InterPro" id="IPR032781">
    <property type="entry name" value="ABC_tran_Xtn"/>
</dbReference>
<comment type="caution">
    <text evidence="5">The sequence shown here is derived from an EMBL/GenBank/DDBJ whole genome shotgun (WGS) entry which is preliminary data.</text>
</comment>
<accession>A0A942Z8G9</accession>
<evidence type="ECO:0000313" key="6">
    <source>
        <dbReference type="Proteomes" id="UP000724672"/>
    </source>
</evidence>
<dbReference type="InterPro" id="IPR003439">
    <property type="entry name" value="ABC_transporter-like_ATP-bd"/>
</dbReference>
<dbReference type="EMBL" id="WSFT01000029">
    <property type="protein sequence ID" value="MBS4538268.1"/>
    <property type="molecule type" value="Genomic_DNA"/>
</dbReference>
<feature type="domain" description="ABC transporter" evidence="4">
    <location>
        <begin position="4"/>
        <end position="259"/>
    </location>
</feature>
<dbReference type="SUPFAM" id="SSF52540">
    <property type="entry name" value="P-loop containing nucleoside triphosphate hydrolases"/>
    <property type="match status" value="2"/>
</dbReference>
<dbReference type="SMART" id="SM00382">
    <property type="entry name" value="AAA"/>
    <property type="match status" value="2"/>
</dbReference>
<evidence type="ECO:0000256" key="2">
    <source>
        <dbReference type="ARBA" id="ARBA00022840"/>
    </source>
</evidence>
<evidence type="ECO:0000256" key="1">
    <source>
        <dbReference type="ARBA" id="ARBA00022741"/>
    </source>
</evidence>
<dbReference type="InterPro" id="IPR017871">
    <property type="entry name" value="ABC_transporter-like_CS"/>
</dbReference>
<dbReference type="Pfam" id="PF00005">
    <property type="entry name" value="ABC_tran"/>
    <property type="match status" value="2"/>
</dbReference>
<dbReference type="PROSITE" id="PS50893">
    <property type="entry name" value="ABC_TRANSPORTER_2"/>
    <property type="match status" value="2"/>
</dbReference>
<name>A0A942Z8G9_9FIRM</name>
<dbReference type="Pfam" id="PF12848">
    <property type="entry name" value="ABC_tran_Xtn"/>
    <property type="match status" value="1"/>
</dbReference>
<evidence type="ECO:0000259" key="4">
    <source>
        <dbReference type="PROSITE" id="PS50893"/>
    </source>
</evidence>
<sequence>MIDISVNNIEKYFGVHKVLNGVSFEVNTGDRVAIIGENGSGKTTLFKILNKEENYDNGAIHTRKDIKVGYLSQIPQYEDNTKVKDVLYLAFNEVLDIKKQLDKIQYSMVKAKEEELDRLVTKYGELQNKFEFLGGYRIEDKINRVTTGLNMNDDFLECDFNQLSGGEKTKVMLAQILIINPDILLLDEPTNHLDIQSVEWLEEYIKDYDGSVLIISHDRYFLDRTVTKVLELDRGIIKEYIGNYTGYIEEKEKFLEIQMNQYQNQQKKIKQMEEAVKRFRDWGDRADSEAFFKKARNMEKRIERMDKVDKPLKNKKKISLNFDSVHRSGKDVLVGENICKSFDGDIILNNIDFKVYFGEKIGLLGDNGSGKSTLFKIIMGEYAEDSGILNIGSRVKIGYLSQEPVFEGEEKSLLDFIRYDFNIGEEETRRILASFNFIGDDVYKTISTLSGGERIRLRLCQLMNTETNLLLLDEPTNHLDIPSREKLEKSLIEFDGTIFFISHDRYFINKLAEKILHIYNKKIIEYVGDYEYYRMKRKDLEDKEVVSKAVINEKTAEIKKATSKSKPSKNKIKKVKELEENILKLETVIKDKEHQMSNNGSNIDVLGELFKEKENFIKQLDEIMEEWLILKEEIEG</sequence>
<dbReference type="Gene3D" id="3.40.50.300">
    <property type="entry name" value="P-loop containing nucleotide triphosphate hydrolases"/>
    <property type="match status" value="2"/>
</dbReference>
<dbReference type="FunFam" id="3.40.50.300:FF:000011">
    <property type="entry name" value="Putative ABC transporter ATP-binding component"/>
    <property type="match status" value="1"/>
</dbReference>
<feature type="domain" description="ABC transporter" evidence="4">
    <location>
        <begin position="333"/>
        <end position="545"/>
    </location>
</feature>
<dbReference type="InterPro" id="IPR027417">
    <property type="entry name" value="P-loop_NTPase"/>
</dbReference>
<dbReference type="PANTHER" id="PTHR42855:SF2">
    <property type="entry name" value="DRUG RESISTANCE ABC TRANSPORTER,ATP-BINDING PROTEIN"/>
    <property type="match status" value="1"/>
</dbReference>
<keyword evidence="3" id="KW-0175">Coiled coil</keyword>
<keyword evidence="1" id="KW-0547">Nucleotide-binding</keyword>
<protein>
    <submittedName>
        <fullName evidence="5">ABC-F type ribosomal protection protein</fullName>
    </submittedName>
</protein>
<dbReference type="CDD" id="cd03221">
    <property type="entry name" value="ABCF_EF-3"/>
    <property type="match status" value="2"/>
</dbReference>
<dbReference type="AlphaFoldDB" id="A0A942Z8G9"/>
<dbReference type="InterPro" id="IPR003593">
    <property type="entry name" value="AAA+_ATPase"/>
</dbReference>
<feature type="coiled-coil region" evidence="3">
    <location>
        <begin position="568"/>
        <end position="626"/>
    </location>
</feature>
<dbReference type="GO" id="GO:0016887">
    <property type="term" value="F:ATP hydrolysis activity"/>
    <property type="evidence" value="ECO:0007669"/>
    <property type="project" value="InterPro"/>
</dbReference>
<dbReference type="GO" id="GO:0005524">
    <property type="term" value="F:ATP binding"/>
    <property type="evidence" value="ECO:0007669"/>
    <property type="project" value="UniProtKB-KW"/>
</dbReference>
<evidence type="ECO:0000256" key="3">
    <source>
        <dbReference type="SAM" id="Coils"/>
    </source>
</evidence>
<evidence type="ECO:0000313" key="5">
    <source>
        <dbReference type="EMBL" id="MBS4538268.1"/>
    </source>
</evidence>
<dbReference type="GO" id="GO:0003677">
    <property type="term" value="F:DNA binding"/>
    <property type="evidence" value="ECO:0007669"/>
    <property type="project" value="InterPro"/>
</dbReference>
<dbReference type="InterPro" id="IPR051309">
    <property type="entry name" value="ABCF_ATPase"/>
</dbReference>
<keyword evidence="6" id="KW-1185">Reference proteome</keyword>
<organism evidence="5 6">
    <name type="scientific">Anaeromonas frigoriresistens</name>
    <dbReference type="NCBI Taxonomy" id="2683708"/>
    <lineage>
        <taxon>Bacteria</taxon>
        <taxon>Bacillati</taxon>
        <taxon>Bacillota</taxon>
        <taxon>Tissierellia</taxon>
        <taxon>Tissierellales</taxon>
        <taxon>Thermohalobacteraceae</taxon>
        <taxon>Anaeromonas</taxon>
    </lineage>
</organism>
<proteinExistence type="predicted"/>